<evidence type="ECO:0000313" key="2">
    <source>
        <dbReference type="EMBL" id="JAT64779.1"/>
    </source>
</evidence>
<feature type="region of interest" description="Disordered" evidence="1">
    <location>
        <begin position="1"/>
        <end position="54"/>
    </location>
</feature>
<name>A0A1D1ZD05_9ARAE</name>
<accession>A0A1D1ZD05</accession>
<organism evidence="2">
    <name type="scientific">Anthurium amnicola</name>
    <dbReference type="NCBI Taxonomy" id="1678845"/>
    <lineage>
        <taxon>Eukaryota</taxon>
        <taxon>Viridiplantae</taxon>
        <taxon>Streptophyta</taxon>
        <taxon>Embryophyta</taxon>
        <taxon>Tracheophyta</taxon>
        <taxon>Spermatophyta</taxon>
        <taxon>Magnoliopsida</taxon>
        <taxon>Liliopsida</taxon>
        <taxon>Araceae</taxon>
        <taxon>Pothoideae</taxon>
        <taxon>Potheae</taxon>
        <taxon>Anthurium</taxon>
    </lineage>
</organism>
<dbReference type="AlphaFoldDB" id="A0A1D1ZD05"/>
<reference evidence="2" key="1">
    <citation type="submission" date="2015-07" db="EMBL/GenBank/DDBJ databases">
        <title>Transcriptome Assembly of Anthurium amnicola.</title>
        <authorList>
            <person name="Suzuki J."/>
        </authorList>
    </citation>
    <scope>NUCLEOTIDE SEQUENCE</scope>
</reference>
<gene>
    <name evidence="2" type="primary">Szt2_7</name>
    <name evidence="2" type="ORF">g.91148</name>
</gene>
<dbReference type="PANTHER" id="PTHR32011">
    <property type="entry name" value="OS08G0472400 PROTEIN"/>
    <property type="match status" value="1"/>
</dbReference>
<evidence type="ECO:0000256" key="1">
    <source>
        <dbReference type="SAM" id="MobiDB-lite"/>
    </source>
</evidence>
<sequence length="438" mass="47749">MLGGFLSSVTRSGVSESSRPPCTLAQIPEANKKEESSQVSSPRGARDPNRWATRPNLPTYPLSFPLGKEIAVLLSQLPLCRLMPPLSLLRHSRSPINNKYLMPACSVRPMAAVEETRHHHRQRQRQRRACFSFAAYAKTVIDQLRASGVPVAQGLSDAEFSQIESSLAFEFPPDLRAILQEGLPVGPGFPNWRSSSPQHLRELLLLPSSGLLLDVSRGRFWCQEAWGAKPRGPAEAAVTVARGVMDAAPPLVPIYRHFYVPSRPSLAGNPVFSVRRGDVHCSSFDLPDFFLREEFRTAGGAAAPASPPATGELSIAAAPAWAATSPRRIDVWTDLLEGVGCAPRAQGLKPLLEEMEWKLREGGWSEGEVAEMLEPAEEGPGETAAPLGRRGVAWQVRLLGVALLRAGWSPEDVEYSMGSEGGAHRLDKVEFEDTEVTC</sequence>
<protein>
    <submittedName>
        <fullName evidence="2">Protein SZT2</fullName>
    </submittedName>
</protein>
<dbReference type="EMBL" id="GDJX01003157">
    <property type="protein sequence ID" value="JAT64779.1"/>
    <property type="molecule type" value="Transcribed_RNA"/>
</dbReference>
<dbReference type="PANTHER" id="PTHR32011:SF6">
    <property type="entry name" value="KNR4_SMI1-LIKE DOMAIN-CONTAINING PROTEIN"/>
    <property type="match status" value="1"/>
</dbReference>
<proteinExistence type="predicted"/>
<feature type="compositionally biased region" description="Low complexity" evidence="1">
    <location>
        <begin position="7"/>
        <end position="19"/>
    </location>
</feature>